<keyword evidence="1" id="KW-1133">Transmembrane helix</keyword>
<sequence length="55" mass="5745">MKSTTTGWIVTGLGAVVSGVGATMRRSRFGTGLLGFGLAHMVLGILDMVRPLPEK</sequence>
<accession>A0A8J6HXL0</accession>
<gene>
    <name evidence="2" type="ORF">G5B42_07145</name>
</gene>
<evidence type="ECO:0000256" key="1">
    <source>
        <dbReference type="SAM" id="Phobius"/>
    </source>
</evidence>
<dbReference type="Proteomes" id="UP000657177">
    <property type="component" value="Unassembled WGS sequence"/>
</dbReference>
<keyword evidence="3" id="KW-1185">Reference proteome</keyword>
<dbReference type="RefSeq" id="WP_181339765.1">
    <property type="nucleotide sequence ID" value="NZ_JAAKDE010000013.1"/>
</dbReference>
<keyword evidence="1" id="KW-0812">Transmembrane</keyword>
<comment type="caution">
    <text evidence="2">The sequence shown here is derived from an EMBL/GenBank/DDBJ whole genome shotgun (WGS) entry which is preliminary data.</text>
</comment>
<evidence type="ECO:0000313" key="2">
    <source>
        <dbReference type="EMBL" id="MBA2133317.1"/>
    </source>
</evidence>
<evidence type="ECO:0008006" key="4">
    <source>
        <dbReference type="Google" id="ProtNLM"/>
    </source>
</evidence>
<name>A0A8J6HXL0_9FIRM</name>
<proteinExistence type="predicted"/>
<keyword evidence="1" id="KW-0472">Membrane</keyword>
<dbReference type="EMBL" id="JAAKDE010000013">
    <property type="protein sequence ID" value="MBA2133317.1"/>
    <property type="molecule type" value="Genomic_DNA"/>
</dbReference>
<evidence type="ECO:0000313" key="3">
    <source>
        <dbReference type="Proteomes" id="UP000657177"/>
    </source>
</evidence>
<organism evidence="2 3">
    <name type="scientific">Capillibacterium thermochitinicola</name>
    <dbReference type="NCBI Taxonomy" id="2699427"/>
    <lineage>
        <taxon>Bacteria</taxon>
        <taxon>Bacillati</taxon>
        <taxon>Bacillota</taxon>
        <taxon>Capillibacterium</taxon>
    </lineage>
</organism>
<reference evidence="2" key="1">
    <citation type="submission" date="2020-06" db="EMBL/GenBank/DDBJ databases">
        <title>Novel chitinolytic bacterium.</title>
        <authorList>
            <person name="Ungkulpasvich U."/>
            <person name="Kosugi A."/>
            <person name="Uke A."/>
        </authorList>
    </citation>
    <scope>NUCLEOTIDE SEQUENCE</scope>
    <source>
        <strain evidence="2">UUS1-1</strain>
    </source>
</reference>
<feature type="transmembrane region" description="Helical" evidence="1">
    <location>
        <begin position="29"/>
        <end position="49"/>
    </location>
</feature>
<dbReference type="AlphaFoldDB" id="A0A8J6HXL0"/>
<protein>
    <recommendedName>
        <fullName evidence="4">Asparagine synthase</fullName>
    </recommendedName>
</protein>